<feature type="region of interest" description="Disordered" evidence="1">
    <location>
        <begin position="52"/>
        <end position="148"/>
    </location>
</feature>
<protein>
    <submittedName>
        <fullName evidence="2">Uncharacterized protein</fullName>
    </submittedName>
</protein>
<evidence type="ECO:0000313" key="3">
    <source>
        <dbReference type="Proteomes" id="UP000553632"/>
    </source>
</evidence>
<name>A0A7J6S6L6_PEROL</name>
<feature type="non-terminal residue" evidence="2">
    <location>
        <position position="1"/>
    </location>
</feature>
<evidence type="ECO:0000256" key="1">
    <source>
        <dbReference type="SAM" id="MobiDB-lite"/>
    </source>
</evidence>
<proteinExistence type="predicted"/>
<dbReference type="EMBL" id="JABANO010020631">
    <property type="protein sequence ID" value="KAF4728162.1"/>
    <property type="molecule type" value="Genomic_DNA"/>
</dbReference>
<organism evidence="2 3">
    <name type="scientific">Perkinsus olseni</name>
    <name type="common">Perkinsus atlanticus</name>
    <dbReference type="NCBI Taxonomy" id="32597"/>
    <lineage>
        <taxon>Eukaryota</taxon>
        <taxon>Sar</taxon>
        <taxon>Alveolata</taxon>
        <taxon>Perkinsozoa</taxon>
        <taxon>Perkinsea</taxon>
        <taxon>Perkinsida</taxon>
        <taxon>Perkinsidae</taxon>
        <taxon>Perkinsus</taxon>
    </lineage>
</organism>
<sequence length="176" mass="19514">AILFERLLRTVGYRTIWLRSDAEWERLISQPNTQREIQNRVQLFMLKRFLKGSGNGKSRSHRHAPGNAPSPHDTPNRLSVSGQSSSLGAASPHRDSTRSDKHSGVDGFMGFLKSTLGRQRRSQQASSARRSIPDHDEEEEAASTFLTASPGYSEFSHVQDAEDILAPSNVMGAGRQ</sequence>
<dbReference type="AlphaFoldDB" id="A0A7J6S6L6"/>
<gene>
    <name evidence="2" type="ORF">FOZ63_011811</name>
</gene>
<keyword evidence="3" id="KW-1185">Reference proteome</keyword>
<feature type="compositionally biased region" description="Basic and acidic residues" evidence="1">
    <location>
        <begin position="92"/>
        <end position="104"/>
    </location>
</feature>
<comment type="caution">
    <text evidence="2">The sequence shown here is derived from an EMBL/GenBank/DDBJ whole genome shotgun (WGS) entry which is preliminary data.</text>
</comment>
<evidence type="ECO:0000313" key="2">
    <source>
        <dbReference type="EMBL" id="KAF4728162.1"/>
    </source>
</evidence>
<dbReference type="Proteomes" id="UP000553632">
    <property type="component" value="Unassembled WGS sequence"/>
</dbReference>
<feature type="compositionally biased region" description="Polar residues" evidence="1">
    <location>
        <begin position="76"/>
        <end position="88"/>
    </location>
</feature>
<reference evidence="2 3" key="1">
    <citation type="submission" date="2020-04" db="EMBL/GenBank/DDBJ databases">
        <title>Perkinsus olseni comparative genomics.</title>
        <authorList>
            <person name="Bogema D.R."/>
        </authorList>
    </citation>
    <scope>NUCLEOTIDE SEQUENCE [LARGE SCALE GENOMIC DNA]</scope>
    <source>
        <strain evidence="2 3">ATCC PRA-207</strain>
    </source>
</reference>
<accession>A0A7J6S6L6</accession>